<protein>
    <recommendedName>
        <fullName evidence="3">J domain-containing protein</fullName>
    </recommendedName>
</protein>
<gene>
    <name evidence="1" type="ORF">DB31_0499</name>
</gene>
<accession>A0A085WX24</accession>
<name>A0A085WX24_9BACT</name>
<dbReference type="Proteomes" id="UP000028725">
    <property type="component" value="Unassembled WGS sequence"/>
</dbReference>
<dbReference type="EMBL" id="JMCB01000001">
    <property type="protein sequence ID" value="KFE72237.1"/>
    <property type="molecule type" value="Genomic_DNA"/>
</dbReference>
<dbReference type="InterPro" id="IPR001623">
    <property type="entry name" value="DnaJ_domain"/>
</dbReference>
<dbReference type="InterPro" id="IPR036869">
    <property type="entry name" value="J_dom_sf"/>
</dbReference>
<evidence type="ECO:0000313" key="2">
    <source>
        <dbReference type="Proteomes" id="UP000028725"/>
    </source>
</evidence>
<dbReference type="RefSeq" id="WP_044181301.1">
    <property type="nucleotide sequence ID" value="NZ_JMCB01000001.1"/>
</dbReference>
<sequence length="503" mass="56279">MLNRTQRQQIYQQLNAIVATVRGIDPDAADDLSASVYSMSDDDLEWIAREVVRGDAYGWFWQASWKAMARAWLLVVFAGGPPRGAYDEPSPQVMAGHLNYLRTASEATLRAGIVHRILDAQTGRDAIAGIVPMLTDASRDAWDPSLFTDPTQHRGNAYRYIINALRPTRIQVSDAAEVQYLRTHRSTFIEPVSGNPNAVVYHLTRYYLSEPDALCSEVLSCSLISQAKKTTYQNMTFGFVLYVPKANICNAGTIDLVAAQVQNTARGMNLSGRSTYRRTQRITDFLSQLGGKARQVIPTPDQILTGTSVHGHNELIVLGTFMGQVRARALFVKVSNGCLWRSFVEDDVKHKLTELIFACAQARRIPVIPIRDDSGEASKISFLDWYRNRSLPREEPRSVQSSIQAVVSSSRELVVDDRFPNVQLSMGQARALLARELNVSPFLELSALRSTYRRFAVTHHPDKTADKEKQAKFVVVRGLLTLIEGEETGTREPLPIAWKKQLD</sequence>
<proteinExistence type="predicted"/>
<dbReference type="Gene3D" id="1.10.287.110">
    <property type="entry name" value="DnaJ domain"/>
    <property type="match status" value="1"/>
</dbReference>
<reference evidence="1 2" key="1">
    <citation type="submission" date="2014-04" db="EMBL/GenBank/DDBJ databases">
        <title>Genome assembly of Hyalangium minutum DSM 14724.</title>
        <authorList>
            <person name="Sharma G."/>
            <person name="Subramanian S."/>
        </authorList>
    </citation>
    <scope>NUCLEOTIDE SEQUENCE [LARGE SCALE GENOMIC DNA]</scope>
    <source>
        <strain evidence="1 2">DSM 14724</strain>
    </source>
</reference>
<comment type="caution">
    <text evidence="1">The sequence shown here is derived from an EMBL/GenBank/DDBJ whole genome shotgun (WGS) entry which is preliminary data.</text>
</comment>
<evidence type="ECO:0008006" key="3">
    <source>
        <dbReference type="Google" id="ProtNLM"/>
    </source>
</evidence>
<organism evidence="1 2">
    <name type="scientific">Hyalangium minutum</name>
    <dbReference type="NCBI Taxonomy" id="394096"/>
    <lineage>
        <taxon>Bacteria</taxon>
        <taxon>Pseudomonadati</taxon>
        <taxon>Myxococcota</taxon>
        <taxon>Myxococcia</taxon>
        <taxon>Myxococcales</taxon>
        <taxon>Cystobacterineae</taxon>
        <taxon>Archangiaceae</taxon>
        <taxon>Hyalangium</taxon>
    </lineage>
</organism>
<dbReference type="CDD" id="cd06257">
    <property type="entry name" value="DnaJ"/>
    <property type="match status" value="1"/>
</dbReference>
<dbReference type="AlphaFoldDB" id="A0A085WX24"/>
<evidence type="ECO:0000313" key="1">
    <source>
        <dbReference type="EMBL" id="KFE72237.1"/>
    </source>
</evidence>
<keyword evidence="2" id="KW-1185">Reference proteome</keyword>
<dbReference type="STRING" id="394096.DB31_0499"/>
<dbReference type="SUPFAM" id="SSF46565">
    <property type="entry name" value="Chaperone J-domain"/>
    <property type="match status" value="1"/>
</dbReference>